<dbReference type="PANTHER" id="PTHR43289">
    <property type="entry name" value="MITOGEN-ACTIVATED PROTEIN KINASE KINASE KINASE 20-RELATED"/>
    <property type="match status" value="1"/>
</dbReference>
<dbReference type="InterPro" id="IPR011009">
    <property type="entry name" value="Kinase-like_dom_sf"/>
</dbReference>
<dbReference type="SUPFAM" id="SSF56112">
    <property type="entry name" value="Protein kinase-like (PK-like)"/>
    <property type="match status" value="1"/>
</dbReference>
<keyword evidence="2" id="KW-0723">Serine/threonine-protein kinase</keyword>
<evidence type="ECO:0000313" key="11">
    <source>
        <dbReference type="Proteomes" id="UP000555552"/>
    </source>
</evidence>
<evidence type="ECO:0000313" key="10">
    <source>
        <dbReference type="EMBL" id="NNH24435.1"/>
    </source>
</evidence>
<evidence type="ECO:0000256" key="5">
    <source>
        <dbReference type="ARBA" id="ARBA00022777"/>
    </source>
</evidence>
<dbReference type="GO" id="GO:0004674">
    <property type="term" value="F:protein serine/threonine kinase activity"/>
    <property type="evidence" value="ECO:0007669"/>
    <property type="project" value="UniProtKB-KW"/>
</dbReference>
<name>A0A849BSA3_9ACTN</name>
<reference evidence="10 11" key="1">
    <citation type="submission" date="2020-05" db="EMBL/GenBank/DDBJ databases">
        <title>MicrobeNet Type strains.</title>
        <authorList>
            <person name="Nicholson A.C."/>
        </authorList>
    </citation>
    <scope>NUCLEOTIDE SEQUENCE [LARGE SCALE GENOMIC DNA]</scope>
    <source>
        <strain evidence="10 11">JCM 14547</strain>
    </source>
</reference>
<keyword evidence="11" id="KW-1185">Reference proteome</keyword>
<feature type="binding site" evidence="7">
    <location>
        <position position="129"/>
    </location>
    <ligand>
        <name>ATP</name>
        <dbReference type="ChEBI" id="CHEBI:30616"/>
    </ligand>
</feature>
<dbReference type="InterPro" id="IPR008266">
    <property type="entry name" value="Tyr_kinase_AS"/>
</dbReference>
<sequence length="293" mass="29114">MVGRHAARGGREPEGSDDGGEDPTSRVGPGPDRGAGEDDDLGGGSGPPWWERLEDRGVEAAPWPLRVVPAEEALPGLDPPVTADDGPADEPAVAPVVPGWTVQRLLGRGGSGEVWRALEEATGEAAALKVLRTSVPADEAVRARLRDEAALAAALGGPHLVRLRGVTETAATAGAPARPVLVLEHALGGSLGALVAARGALDAGEVVTLLVPLAGALADLHASGVVHGDVSPGNVLFAEDGRPLLADLGTAGLVAAAPAAGGGPPLVELTPGYADPQRLAGAPATPAGDVHAL</sequence>
<proteinExistence type="predicted"/>
<dbReference type="InterPro" id="IPR000719">
    <property type="entry name" value="Prot_kinase_dom"/>
</dbReference>
<evidence type="ECO:0000256" key="8">
    <source>
        <dbReference type="SAM" id="MobiDB-lite"/>
    </source>
</evidence>
<comment type="caution">
    <text evidence="10">The sequence shown here is derived from an EMBL/GenBank/DDBJ whole genome shotgun (WGS) entry which is preliminary data.</text>
</comment>
<protein>
    <recommendedName>
        <fullName evidence="1">non-specific serine/threonine protein kinase</fullName>
        <ecNumber evidence="1">2.7.11.1</ecNumber>
    </recommendedName>
</protein>
<dbReference type="GO" id="GO:0005524">
    <property type="term" value="F:ATP binding"/>
    <property type="evidence" value="ECO:0007669"/>
    <property type="project" value="UniProtKB-UniRule"/>
</dbReference>
<keyword evidence="3" id="KW-0808">Transferase</keyword>
<dbReference type="PROSITE" id="PS00107">
    <property type="entry name" value="PROTEIN_KINASE_ATP"/>
    <property type="match status" value="1"/>
</dbReference>
<evidence type="ECO:0000256" key="3">
    <source>
        <dbReference type="ARBA" id="ARBA00022679"/>
    </source>
</evidence>
<feature type="region of interest" description="Disordered" evidence="8">
    <location>
        <begin position="1"/>
        <end position="56"/>
    </location>
</feature>
<keyword evidence="4 7" id="KW-0547">Nucleotide-binding</keyword>
<dbReference type="Pfam" id="PF00069">
    <property type="entry name" value="Pkinase"/>
    <property type="match status" value="1"/>
</dbReference>
<feature type="non-terminal residue" evidence="10">
    <location>
        <position position="293"/>
    </location>
</feature>
<dbReference type="PANTHER" id="PTHR43289:SF6">
    <property type="entry name" value="SERINE_THREONINE-PROTEIN KINASE NEKL-3"/>
    <property type="match status" value="1"/>
</dbReference>
<feature type="region of interest" description="Disordered" evidence="8">
    <location>
        <begin position="268"/>
        <end position="293"/>
    </location>
</feature>
<evidence type="ECO:0000256" key="1">
    <source>
        <dbReference type="ARBA" id="ARBA00012513"/>
    </source>
</evidence>
<dbReference type="AlphaFoldDB" id="A0A849BSA3"/>
<feature type="domain" description="Protein kinase" evidence="9">
    <location>
        <begin position="100"/>
        <end position="293"/>
    </location>
</feature>
<dbReference type="EMBL" id="JABEMA010000354">
    <property type="protein sequence ID" value="NNH24435.1"/>
    <property type="molecule type" value="Genomic_DNA"/>
</dbReference>
<dbReference type="RefSeq" id="WP_171204184.1">
    <property type="nucleotide sequence ID" value="NZ_JABEMA010000354.1"/>
</dbReference>
<evidence type="ECO:0000256" key="7">
    <source>
        <dbReference type="PROSITE-ProRule" id="PRU10141"/>
    </source>
</evidence>
<gene>
    <name evidence="10" type="ORF">HLB09_15335</name>
</gene>
<keyword evidence="6 7" id="KW-0067">ATP-binding</keyword>
<dbReference type="EC" id="2.7.11.1" evidence="1"/>
<keyword evidence="5 10" id="KW-0418">Kinase</keyword>
<dbReference type="Gene3D" id="3.30.200.20">
    <property type="entry name" value="Phosphorylase Kinase, domain 1"/>
    <property type="match status" value="1"/>
</dbReference>
<accession>A0A849BSA3</accession>
<dbReference type="InterPro" id="IPR017441">
    <property type="entry name" value="Protein_kinase_ATP_BS"/>
</dbReference>
<dbReference type="PROSITE" id="PS50011">
    <property type="entry name" value="PROTEIN_KINASE_DOM"/>
    <property type="match status" value="1"/>
</dbReference>
<evidence type="ECO:0000256" key="2">
    <source>
        <dbReference type="ARBA" id="ARBA00022527"/>
    </source>
</evidence>
<dbReference type="Proteomes" id="UP000555552">
    <property type="component" value="Unassembled WGS sequence"/>
</dbReference>
<evidence type="ECO:0000256" key="6">
    <source>
        <dbReference type="ARBA" id="ARBA00022840"/>
    </source>
</evidence>
<dbReference type="Gene3D" id="1.10.510.10">
    <property type="entry name" value="Transferase(Phosphotransferase) domain 1"/>
    <property type="match status" value="1"/>
</dbReference>
<dbReference type="SMART" id="SM00220">
    <property type="entry name" value="S_TKc"/>
    <property type="match status" value="1"/>
</dbReference>
<organism evidence="10 11">
    <name type="scientific">Pseudokineococcus marinus</name>
    <dbReference type="NCBI Taxonomy" id="351215"/>
    <lineage>
        <taxon>Bacteria</taxon>
        <taxon>Bacillati</taxon>
        <taxon>Actinomycetota</taxon>
        <taxon>Actinomycetes</taxon>
        <taxon>Kineosporiales</taxon>
        <taxon>Kineosporiaceae</taxon>
        <taxon>Pseudokineococcus</taxon>
    </lineage>
</organism>
<dbReference type="PROSITE" id="PS00109">
    <property type="entry name" value="PROTEIN_KINASE_TYR"/>
    <property type="match status" value="1"/>
</dbReference>
<evidence type="ECO:0000256" key="4">
    <source>
        <dbReference type="ARBA" id="ARBA00022741"/>
    </source>
</evidence>
<evidence type="ECO:0000259" key="9">
    <source>
        <dbReference type="PROSITE" id="PS50011"/>
    </source>
</evidence>